<evidence type="ECO:0000256" key="6">
    <source>
        <dbReference type="PIRSR" id="PIRSR604254-1"/>
    </source>
</evidence>
<keyword evidence="5 7" id="KW-0472">Membrane</keyword>
<comment type="subcellular location">
    <subcellularLocation>
        <location evidence="1">Endomembrane system</location>
        <topology evidence="1">Multi-pass membrane protein</topology>
    </subcellularLocation>
</comment>
<name>A0AAJ2NNJ6_ALKPS</name>
<keyword evidence="6" id="KW-0479">Metal-binding</keyword>
<evidence type="ECO:0000256" key="1">
    <source>
        <dbReference type="ARBA" id="ARBA00004127"/>
    </source>
</evidence>
<evidence type="ECO:0000256" key="3">
    <source>
        <dbReference type="ARBA" id="ARBA00022692"/>
    </source>
</evidence>
<dbReference type="InterPro" id="IPR005744">
    <property type="entry name" value="Hy-lIII"/>
</dbReference>
<keyword evidence="6" id="KW-0862">Zinc</keyword>
<evidence type="ECO:0000256" key="4">
    <source>
        <dbReference type="ARBA" id="ARBA00022989"/>
    </source>
</evidence>
<feature type="transmembrane region" description="Helical" evidence="7">
    <location>
        <begin position="84"/>
        <end position="102"/>
    </location>
</feature>
<sequence length="214" mass="23613">MDTTHTFSKGEEIANAITHGIGALLSIAALVLLIVFSSLHGSAWHVVSFTIFGATMLMLYISSTMLHALPPGKAKNVFEVLDHASIYLFIAGSYTPILFIVVQGALGWTLFGVVWGLATIGIVFKAFFVKKYLFLSTVFYILMGWLALFAIQPIMTNLGTEGLIFLIGGGLCYTIGAIFYVWRGFKYHHAIWHLFVLAGSVLHFFLVMIFILPL</sequence>
<feature type="binding site" evidence="6">
    <location>
        <position position="189"/>
    </location>
    <ligand>
        <name>Zn(2+)</name>
        <dbReference type="ChEBI" id="CHEBI:29105"/>
    </ligand>
</feature>
<feature type="transmembrane region" description="Helical" evidence="7">
    <location>
        <begin position="132"/>
        <end position="151"/>
    </location>
</feature>
<keyword evidence="3 7" id="KW-0812">Transmembrane</keyword>
<proteinExistence type="inferred from homology"/>
<feature type="transmembrane region" description="Helical" evidence="7">
    <location>
        <begin position="12"/>
        <end position="36"/>
    </location>
</feature>
<feature type="transmembrane region" description="Helical" evidence="7">
    <location>
        <begin position="194"/>
        <end position="212"/>
    </location>
</feature>
<feature type="binding site" evidence="6">
    <location>
        <position position="193"/>
    </location>
    <ligand>
        <name>Zn(2+)</name>
        <dbReference type="ChEBI" id="CHEBI:29105"/>
    </ligand>
</feature>
<comment type="similarity">
    <text evidence="2">Belongs to the UPF0073 (Hly-III) family.</text>
</comment>
<dbReference type="GO" id="GO:0016020">
    <property type="term" value="C:membrane"/>
    <property type="evidence" value="ECO:0007669"/>
    <property type="project" value="InterPro"/>
</dbReference>
<keyword evidence="4 7" id="KW-1133">Transmembrane helix</keyword>
<reference evidence="8" key="1">
    <citation type="submission" date="2023-10" db="EMBL/GenBank/DDBJ databases">
        <title>Screening of Alkalihalophilus pseudofirmusBZ-TG-HK211 and Its Alleviation of Salt Stress on Rapeseed Growth.</title>
        <authorList>
            <person name="Zhao B."/>
            <person name="Guo T."/>
        </authorList>
    </citation>
    <scope>NUCLEOTIDE SEQUENCE</scope>
    <source>
        <strain evidence="8">BZ-TG-HK211</strain>
    </source>
</reference>
<feature type="binding site" evidence="6">
    <location>
        <position position="67"/>
    </location>
    <ligand>
        <name>Zn(2+)</name>
        <dbReference type="ChEBI" id="CHEBI:29105"/>
    </ligand>
</feature>
<dbReference type="AlphaFoldDB" id="A0AAJ2NNJ6"/>
<evidence type="ECO:0000313" key="8">
    <source>
        <dbReference type="EMBL" id="MDV2885635.1"/>
    </source>
</evidence>
<dbReference type="PANTHER" id="PTHR20855">
    <property type="entry name" value="ADIPOR/PROGESTIN RECEPTOR-RELATED"/>
    <property type="match status" value="1"/>
</dbReference>
<gene>
    <name evidence="8" type="ORF">RYX45_10640</name>
</gene>
<feature type="transmembrane region" description="Helical" evidence="7">
    <location>
        <begin position="108"/>
        <end position="127"/>
    </location>
</feature>
<comment type="caution">
    <text evidence="8">The sequence shown here is derived from an EMBL/GenBank/DDBJ whole genome shotgun (WGS) entry which is preliminary data.</text>
</comment>
<protein>
    <submittedName>
        <fullName evidence="8">Hemolysin III family protein</fullName>
    </submittedName>
</protein>
<evidence type="ECO:0000313" key="9">
    <source>
        <dbReference type="Proteomes" id="UP001285636"/>
    </source>
</evidence>
<dbReference type="InterPro" id="IPR004254">
    <property type="entry name" value="AdipoR/HlyIII-related"/>
</dbReference>
<feature type="transmembrane region" description="Helical" evidence="7">
    <location>
        <begin position="42"/>
        <end position="63"/>
    </location>
</feature>
<dbReference type="GO" id="GO:0140911">
    <property type="term" value="F:pore-forming activity"/>
    <property type="evidence" value="ECO:0007669"/>
    <property type="project" value="InterPro"/>
</dbReference>
<feature type="transmembrane region" description="Helical" evidence="7">
    <location>
        <begin position="163"/>
        <end position="182"/>
    </location>
</feature>
<dbReference type="EMBL" id="JAWJAY010000002">
    <property type="protein sequence ID" value="MDV2885635.1"/>
    <property type="molecule type" value="Genomic_DNA"/>
</dbReference>
<organism evidence="8 9">
    <name type="scientific">Alkalihalophilus pseudofirmus</name>
    <name type="common">Bacillus pseudofirmus</name>
    <dbReference type="NCBI Taxonomy" id="79885"/>
    <lineage>
        <taxon>Bacteria</taxon>
        <taxon>Bacillati</taxon>
        <taxon>Bacillota</taxon>
        <taxon>Bacilli</taxon>
        <taxon>Bacillales</taxon>
        <taxon>Bacillaceae</taxon>
        <taxon>Alkalihalophilus</taxon>
    </lineage>
</organism>
<dbReference type="NCBIfam" id="TIGR01065">
    <property type="entry name" value="hlyIII"/>
    <property type="match status" value="1"/>
</dbReference>
<dbReference type="GO" id="GO:0012505">
    <property type="term" value="C:endomembrane system"/>
    <property type="evidence" value="ECO:0007669"/>
    <property type="project" value="UniProtKB-SubCell"/>
</dbReference>
<dbReference type="PANTHER" id="PTHR20855:SF129">
    <property type="entry name" value="HEMOLYSIN-3 HOMOLOG"/>
    <property type="match status" value="1"/>
</dbReference>
<dbReference type="Pfam" id="PF03006">
    <property type="entry name" value="HlyIII"/>
    <property type="match status" value="1"/>
</dbReference>
<evidence type="ECO:0000256" key="2">
    <source>
        <dbReference type="ARBA" id="ARBA00008488"/>
    </source>
</evidence>
<dbReference type="RefSeq" id="WP_012959733.1">
    <property type="nucleotide sequence ID" value="NZ_CP117835.1"/>
</dbReference>
<evidence type="ECO:0000256" key="7">
    <source>
        <dbReference type="SAM" id="Phobius"/>
    </source>
</evidence>
<accession>A0AAJ2NNJ6</accession>
<dbReference type="Proteomes" id="UP001285636">
    <property type="component" value="Unassembled WGS sequence"/>
</dbReference>
<dbReference type="GO" id="GO:0046872">
    <property type="term" value="F:metal ion binding"/>
    <property type="evidence" value="ECO:0007669"/>
    <property type="project" value="UniProtKB-KW"/>
</dbReference>
<evidence type="ECO:0000256" key="5">
    <source>
        <dbReference type="ARBA" id="ARBA00023136"/>
    </source>
</evidence>